<dbReference type="InterPro" id="IPR000195">
    <property type="entry name" value="Rab-GAP-TBC_dom"/>
</dbReference>
<dbReference type="GO" id="GO:0005769">
    <property type="term" value="C:early endosome"/>
    <property type="evidence" value="ECO:0007669"/>
    <property type="project" value="TreeGrafter"/>
</dbReference>
<dbReference type="Gene3D" id="1.10.8.270">
    <property type="entry name" value="putative rabgap domain of human tbc1 domain family member 14 like domains"/>
    <property type="match status" value="1"/>
</dbReference>
<sequence>MPLTGILKKASHFIRRTHNESLQLPSYTEGEVVFCKNNVCVHPPLLLRRDADIIHHPGYLTITCGLALDRKPTLYLTWIPNTTLRKHPGTIEQRCETPTRSNDKARRYSTDSICTPESQRKSSSDSYGTQCSSCYPETTLTPETNGCKLLYSEHSGKSSPDESYERRPITPEDFKILNLNDTRDDFSFFEPNSDIDLTSTSTISHTSSTYHLVHSEALSQDTISSNENVPNLSSPSIVIDSSQLLDNPNTISECKLVDTGSLKINIELDKIEVECKDNEIKVNGIFEKEEQKFNETVQKMLTQSLIETNHSRRLSLPGNEDVVAPSWMLSPELLALRHNLTFPESSTASPVMRQAQHCCRKFSVELSEMRSLRLFFNDTANTKGQLVVASRQCQYKILHFHHGGLEKLAELLQQWNLLSRTSSNDLPYRHFMVCRPEVSEHDFHPEEGSVNEVTEEDWKEMLNSVGQLEDDLPLRKGIFLGGLAAGLRKIVWPFLLHCYSFQSTQEERDHISKIRRHEYQQLTSRRHSLEGAAKERFQRKVQCVIEEDVIRTDRSNPYYAGEHNPHVDIMKNILLNYAIYNSSLGYTQGMSDFLAPVLVEIEDEAESFWCFVGLMQRGMFVCTPTDSDMERNLSYLRELIREMVPDFYKHLHKHTDATELLFCHRWILLCFKREFPEGMALRIWEACWSNYLTDYFHLFVCLAIVSAYADDVIAQDLRTDEMLLHFSSLAMYMDGDLILRKARGLLYKFRERPVIPCTLAGLCQLCGPGMWDSAHAPTVTCRGAGLCPLDPCPFRGMKLP</sequence>
<gene>
    <name evidence="4" type="ORF">g.15157</name>
</gene>
<dbReference type="GO" id="GO:0005096">
    <property type="term" value="F:GTPase activator activity"/>
    <property type="evidence" value="ECO:0007669"/>
    <property type="project" value="UniProtKB-KW"/>
</dbReference>
<proteinExistence type="predicted"/>
<dbReference type="AlphaFoldDB" id="A0A1B6D4D2"/>
<dbReference type="SMART" id="SM00164">
    <property type="entry name" value="TBC"/>
    <property type="match status" value="1"/>
</dbReference>
<dbReference type="EMBL" id="GEDC01016746">
    <property type="protein sequence ID" value="JAS20552.1"/>
    <property type="molecule type" value="Transcribed_RNA"/>
</dbReference>
<evidence type="ECO:0000256" key="2">
    <source>
        <dbReference type="SAM" id="MobiDB-lite"/>
    </source>
</evidence>
<dbReference type="PANTHER" id="PTHR22957">
    <property type="entry name" value="TBC1 DOMAIN FAMILY MEMBER GTPASE-ACTIVATING PROTEIN"/>
    <property type="match status" value="1"/>
</dbReference>
<evidence type="ECO:0000256" key="1">
    <source>
        <dbReference type="ARBA" id="ARBA00022468"/>
    </source>
</evidence>
<feature type="domain" description="Rab-GAP TBC" evidence="3">
    <location>
        <begin position="482"/>
        <end position="691"/>
    </location>
</feature>
<reference evidence="4" key="1">
    <citation type="submission" date="2015-12" db="EMBL/GenBank/DDBJ databases">
        <title>De novo transcriptome assembly of four potential Pierce s Disease insect vectors from Arizona vineyards.</title>
        <authorList>
            <person name="Tassone E.E."/>
        </authorList>
    </citation>
    <scope>NUCLEOTIDE SEQUENCE</scope>
</reference>
<dbReference type="Pfam" id="PF00566">
    <property type="entry name" value="RabGAP-TBC"/>
    <property type="match status" value="1"/>
</dbReference>
<dbReference type="InterPro" id="IPR035969">
    <property type="entry name" value="Rab-GAP_TBC_sf"/>
</dbReference>
<feature type="region of interest" description="Disordered" evidence="2">
    <location>
        <begin position="89"/>
        <end position="130"/>
    </location>
</feature>
<accession>A0A1B6D4D2</accession>
<evidence type="ECO:0000259" key="3">
    <source>
        <dbReference type="PROSITE" id="PS50086"/>
    </source>
</evidence>
<dbReference type="Gene3D" id="1.10.472.80">
    <property type="entry name" value="Ypt/Rab-GAP domain of gyp1p, domain 3"/>
    <property type="match status" value="1"/>
</dbReference>
<evidence type="ECO:0000313" key="4">
    <source>
        <dbReference type="EMBL" id="JAS20552.1"/>
    </source>
</evidence>
<keyword evidence="1" id="KW-0343">GTPase activation</keyword>
<feature type="compositionally biased region" description="Basic and acidic residues" evidence="2">
    <location>
        <begin position="93"/>
        <end position="109"/>
    </location>
</feature>
<name>A0A1B6D4D2_9HEMI</name>
<dbReference type="SUPFAM" id="SSF47923">
    <property type="entry name" value="Ypt/Rab-GAP domain of gyp1p"/>
    <property type="match status" value="2"/>
</dbReference>
<organism evidence="4">
    <name type="scientific">Clastoptera arizonana</name>
    <name type="common">Arizona spittle bug</name>
    <dbReference type="NCBI Taxonomy" id="38151"/>
    <lineage>
        <taxon>Eukaryota</taxon>
        <taxon>Metazoa</taxon>
        <taxon>Ecdysozoa</taxon>
        <taxon>Arthropoda</taxon>
        <taxon>Hexapoda</taxon>
        <taxon>Insecta</taxon>
        <taxon>Pterygota</taxon>
        <taxon>Neoptera</taxon>
        <taxon>Paraneoptera</taxon>
        <taxon>Hemiptera</taxon>
        <taxon>Auchenorrhyncha</taxon>
        <taxon>Cercopoidea</taxon>
        <taxon>Clastopteridae</taxon>
        <taxon>Clastoptera</taxon>
    </lineage>
</organism>
<dbReference type="PROSITE" id="PS50086">
    <property type="entry name" value="TBC_RABGAP"/>
    <property type="match status" value="1"/>
</dbReference>
<dbReference type="PANTHER" id="PTHR22957:SF547">
    <property type="entry name" value="TBC1 DOMAIN FAMILY MEMBER 16"/>
    <property type="match status" value="1"/>
</dbReference>
<dbReference type="FunFam" id="1.10.472.80:FF:000020">
    <property type="entry name" value="TBC1 domain family, member 16"/>
    <property type="match status" value="1"/>
</dbReference>
<protein>
    <recommendedName>
        <fullName evidence="3">Rab-GAP TBC domain-containing protein</fullName>
    </recommendedName>
</protein>
<dbReference type="FunFam" id="1.10.8.270:FF:000017">
    <property type="entry name" value="TBC1 domain family member 16"/>
    <property type="match status" value="1"/>
</dbReference>